<organism evidence="4 5">
    <name type="scientific">Kitasatospora gansuensis</name>
    <dbReference type="NCBI Taxonomy" id="258050"/>
    <lineage>
        <taxon>Bacteria</taxon>
        <taxon>Bacillati</taxon>
        <taxon>Actinomycetota</taxon>
        <taxon>Actinomycetes</taxon>
        <taxon>Kitasatosporales</taxon>
        <taxon>Streptomycetaceae</taxon>
        <taxon>Kitasatospora</taxon>
    </lineage>
</organism>
<dbReference type="AlphaFoldDB" id="A0A7W7WFG4"/>
<dbReference type="Gene3D" id="2.40.110.10">
    <property type="entry name" value="Butyryl-CoA Dehydrogenase, subunit A, domain 2"/>
    <property type="match status" value="1"/>
</dbReference>
<dbReference type="GO" id="GO:0050660">
    <property type="term" value="F:flavin adenine dinucleotide binding"/>
    <property type="evidence" value="ECO:0007669"/>
    <property type="project" value="InterPro"/>
</dbReference>
<dbReference type="Pfam" id="PF02771">
    <property type="entry name" value="Acyl-CoA_dh_N"/>
    <property type="match status" value="1"/>
</dbReference>
<protein>
    <submittedName>
        <fullName evidence="4">Alkylation response protein AidB-like acyl-CoA dehydrogenase</fullName>
    </submittedName>
</protein>
<dbReference type="EMBL" id="JACHJR010000001">
    <property type="protein sequence ID" value="MBB4944505.1"/>
    <property type="molecule type" value="Genomic_DNA"/>
</dbReference>
<dbReference type="PANTHER" id="PTHR43884">
    <property type="entry name" value="ACYL-COA DEHYDROGENASE"/>
    <property type="match status" value="1"/>
</dbReference>
<evidence type="ECO:0000259" key="3">
    <source>
        <dbReference type="Pfam" id="PF08028"/>
    </source>
</evidence>
<dbReference type="PIRSF" id="PIRSF016578">
    <property type="entry name" value="HsaA"/>
    <property type="match status" value="1"/>
</dbReference>
<dbReference type="InterPro" id="IPR037069">
    <property type="entry name" value="AcylCoA_DH/ox_N_sf"/>
</dbReference>
<keyword evidence="5" id="KW-1185">Reference proteome</keyword>
<dbReference type="InterPro" id="IPR013786">
    <property type="entry name" value="AcylCoA_DH/ox_N"/>
</dbReference>
<dbReference type="PANTHER" id="PTHR43884:SF12">
    <property type="entry name" value="ISOVALERYL-COA DEHYDROGENASE, MITOCHONDRIAL-RELATED"/>
    <property type="match status" value="1"/>
</dbReference>
<dbReference type="GO" id="GO:0003995">
    <property type="term" value="F:acyl-CoA dehydrogenase activity"/>
    <property type="evidence" value="ECO:0007669"/>
    <property type="project" value="TreeGrafter"/>
</dbReference>
<dbReference type="Gene3D" id="1.10.540.10">
    <property type="entry name" value="Acyl-CoA dehydrogenase/oxidase, N-terminal domain"/>
    <property type="match status" value="1"/>
</dbReference>
<sequence>MTINEAKSQAELVGRATDLVEVIRKHVPWQEENRVLHEEVLRAVTDAGIMKMRVPVRYGGAESDVRTVSAVIAELARGDGAVGWTISTYTMGSWLAGLFPDEVQDEIFADPSVRICGGVNPSGVATPVDGGVVLNGRWHFVSGAPHSQWDMHSVLLADGAGGFEPATIAVPMSDLTIVDDWHTAGLRATGSVTTIAQDLFVPRARVLPMIPVMMHGQHASKLNADSLTWKLPFVPHATAVTSSSAVGMAKAAREAFFEKLPSRKIAYTHYERQAEAPLTHLQVAQAAMKIDEAEFHVRRAAERLDAKVRAGELWSLEERALSKMDAATACLRAKEAVDVLNTASGGSSIYSDQPMQRIERDIQALNLNGVLHPNTVAETYGRILCGLEPNTDLL</sequence>
<dbReference type="InterPro" id="IPR036250">
    <property type="entry name" value="AcylCo_DH-like_C"/>
</dbReference>
<feature type="domain" description="Acyl-CoA dehydrogenase/oxidase N-terminal" evidence="2">
    <location>
        <begin position="24"/>
        <end position="93"/>
    </location>
</feature>
<dbReference type="SUPFAM" id="SSF47203">
    <property type="entry name" value="Acyl-CoA dehydrogenase C-terminal domain-like"/>
    <property type="match status" value="1"/>
</dbReference>
<gene>
    <name evidence="4" type="ORF">F4556_000040</name>
</gene>
<feature type="domain" description="Acyl-CoA dehydrogenase C-terminal" evidence="3">
    <location>
        <begin position="240"/>
        <end position="366"/>
    </location>
</feature>
<dbReference type="SUPFAM" id="SSF56645">
    <property type="entry name" value="Acyl-CoA dehydrogenase NM domain-like"/>
    <property type="match status" value="1"/>
</dbReference>
<accession>A0A7W7WFG4</accession>
<proteinExistence type="predicted"/>
<evidence type="ECO:0000259" key="2">
    <source>
        <dbReference type="Pfam" id="PF02771"/>
    </source>
</evidence>
<evidence type="ECO:0000313" key="4">
    <source>
        <dbReference type="EMBL" id="MBB4944505.1"/>
    </source>
</evidence>
<dbReference type="RefSeq" id="WP_184910504.1">
    <property type="nucleotide sequence ID" value="NZ_JACHJR010000001.1"/>
</dbReference>
<comment type="caution">
    <text evidence="4">The sequence shown here is derived from an EMBL/GenBank/DDBJ whole genome shotgun (WGS) entry which is preliminary data.</text>
</comment>
<dbReference type="Pfam" id="PF08028">
    <property type="entry name" value="Acyl-CoA_dh_2"/>
    <property type="match status" value="1"/>
</dbReference>
<dbReference type="InterPro" id="IPR013107">
    <property type="entry name" value="Acyl-CoA_DH_C"/>
</dbReference>
<dbReference type="InterPro" id="IPR046373">
    <property type="entry name" value="Acyl-CoA_Oxase/DH_mid-dom_sf"/>
</dbReference>
<keyword evidence="1" id="KW-0560">Oxidoreductase</keyword>
<reference evidence="4 5" key="1">
    <citation type="submission" date="2020-08" db="EMBL/GenBank/DDBJ databases">
        <title>Sequencing the genomes of 1000 actinobacteria strains.</title>
        <authorList>
            <person name="Klenk H.-P."/>
        </authorList>
    </citation>
    <scope>NUCLEOTIDE SEQUENCE [LARGE SCALE GENOMIC DNA]</scope>
    <source>
        <strain evidence="4 5">DSM 44786</strain>
    </source>
</reference>
<dbReference type="InterPro" id="IPR009100">
    <property type="entry name" value="AcylCoA_DH/oxidase_NM_dom_sf"/>
</dbReference>
<dbReference type="Gene3D" id="1.20.140.10">
    <property type="entry name" value="Butyryl-CoA Dehydrogenase, subunit A, domain 3"/>
    <property type="match status" value="1"/>
</dbReference>
<name>A0A7W7WFG4_9ACTN</name>
<evidence type="ECO:0000313" key="5">
    <source>
        <dbReference type="Proteomes" id="UP000573327"/>
    </source>
</evidence>
<dbReference type="Proteomes" id="UP000573327">
    <property type="component" value="Unassembled WGS sequence"/>
</dbReference>
<evidence type="ECO:0000256" key="1">
    <source>
        <dbReference type="ARBA" id="ARBA00023002"/>
    </source>
</evidence>